<organism evidence="9 10">
    <name type="scientific">Paraburkholderia xenovorans (strain LB400)</name>
    <dbReference type="NCBI Taxonomy" id="266265"/>
    <lineage>
        <taxon>Bacteria</taxon>
        <taxon>Pseudomonadati</taxon>
        <taxon>Pseudomonadota</taxon>
        <taxon>Betaproteobacteria</taxon>
        <taxon>Burkholderiales</taxon>
        <taxon>Burkholderiaceae</taxon>
        <taxon>Paraburkholderia</taxon>
    </lineage>
</organism>
<dbReference type="STRING" id="266265.Bxe_C0332"/>
<feature type="active site" description="Proton acceptor" evidence="4">
    <location>
        <position position="405"/>
    </location>
</feature>
<evidence type="ECO:0000256" key="1">
    <source>
        <dbReference type="ARBA" id="ARBA00010982"/>
    </source>
</evidence>
<dbReference type="Proteomes" id="UP000001817">
    <property type="component" value="Chromosome 3"/>
</dbReference>
<feature type="active site" description="Proton acceptor" evidence="4">
    <location>
        <position position="375"/>
    </location>
</feature>
<proteinExistence type="inferred from homology"/>
<dbReference type="InterPro" id="IPR020617">
    <property type="entry name" value="Thiolase_C"/>
</dbReference>
<dbReference type="GO" id="GO:0006635">
    <property type="term" value="P:fatty acid beta-oxidation"/>
    <property type="evidence" value="ECO:0007669"/>
    <property type="project" value="TreeGrafter"/>
</dbReference>
<evidence type="ECO:0000259" key="8">
    <source>
        <dbReference type="Pfam" id="PF02803"/>
    </source>
</evidence>
<feature type="region of interest" description="Disordered" evidence="6">
    <location>
        <begin position="1"/>
        <end position="20"/>
    </location>
</feature>
<feature type="active site" description="Acyl-thioester intermediate" evidence="4">
    <location>
        <position position="116"/>
    </location>
</feature>
<evidence type="ECO:0000313" key="10">
    <source>
        <dbReference type="Proteomes" id="UP000001817"/>
    </source>
</evidence>
<dbReference type="EMBL" id="CP000272">
    <property type="protein sequence ID" value="ABE36247.1"/>
    <property type="molecule type" value="Genomic_DNA"/>
</dbReference>
<evidence type="ECO:0000256" key="5">
    <source>
        <dbReference type="RuleBase" id="RU003557"/>
    </source>
</evidence>
<dbReference type="RefSeq" id="WP_011493507.1">
    <property type="nucleotide sequence ID" value="NC_007953.1"/>
</dbReference>
<dbReference type="GO" id="GO:0003985">
    <property type="term" value="F:acetyl-CoA C-acetyltransferase activity"/>
    <property type="evidence" value="ECO:0007669"/>
    <property type="project" value="UniProtKB-EC"/>
</dbReference>
<comment type="similarity">
    <text evidence="1 5">Belongs to the thiolase-like superfamily. Thiolase family.</text>
</comment>
<protein>
    <submittedName>
        <fullName evidence="9">Thiolase</fullName>
        <ecNumber evidence="9">2.3.1.9</ecNumber>
    </submittedName>
</protein>
<dbReference type="FunFam" id="3.40.47.10:FF:000010">
    <property type="entry name" value="Acetyl-CoA acetyltransferase (Thiolase)"/>
    <property type="match status" value="1"/>
</dbReference>
<reference evidence="9 10" key="1">
    <citation type="journal article" date="2006" name="Proc. Natl. Acad. Sci. U.S.A.">
        <title>Burkholderia xenovorans LB400 harbors a multi-replicon, 9.73-Mbp genome shaped for versatility.</title>
        <authorList>
            <person name="Chain P.S."/>
            <person name="Denef V.J."/>
            <person name="Konstantinidis K.T."/>
            <person name="Vergez L.M."/>
            <person name="Agullo L."/>
            <person name="Reyes V.L."/>
            <person name="Hauser L."/>
            <person name="Cordova M."/>
            <person name="Gomez L."/>
            <person name="Gonzalez M."/>
            <person name="Land M."/>
            <person name="Lao V."/>
            <person name="Larimer F."/>
            <person name="LiPuma J.J."/>
            <person name="Mahenthiralingam E."/>
            <person name="Malfatti S.A."/>
            <person name="Marx C.J."/>
            <person name="Parnell J.J."/>
            <person name="Ramette A."/>
            <person name="Richardson P."/>
            <person name="Seeger M."/>
            <person name="Smith D."/>
            <person name="Spilker T."/>
            <person name="Sul W.J."/>
            <person name="Tsoi T.V."/>
            <person name="Ulrich L.E."/>
            <person name="Zhulin I.B."/>
            <person name="Tiedje J.M."/>
        </authorList>
    </citation>
    <scope>NUCLEOTIDE SEQUENCE [LARGE SCALE GENOMIC DNA]</scope>
    <source>
        <strain evidence="9 10">LB400</strain>
    </source>
</reference>
<name>Q13I42_PARXL</name>
<dbReference type="InterPro" id="IPR020616">
    <property type="entry name" value="Thiolase_N"/>
</dbReference>
<dbReference type="CDD" id="cd00751">
    <property type="entry name" value="thiolase"/>
    <property type="match status" value="1"/>
</dbReference>
<feature type="domain" description="Thiolase C-terminal" evidence="8">
    <location>
        <begin position="296"/>
        <end position="418"/>
    </location>
</feature>
<evidence type="ECO:0000259" key="7">
    <source>
        <dbReference type="Pfam" id="PF00108"/>
    </source>
</evidence>
<keyword evidence="2 5" id="KW-0808">Transferase</keyword>
<dbReference type="EC" id="2.3.1.9" evidence="9"/>
<dbReference type="AlphaFoldDB" id="Q13I42"/>
<dbReference type="NCBIfam" id="NF006552">
    <property type="entry name" value="PRK09051.1"/>
    <property type="match status" value="1"/>
</dbReference>
<dbReference type="InterPro" id="IPR020610">
    <property type="entry name" value="Thiolase_AS"/>
</dbReference>
<sequence>MGRSPLTSFERPLVQTPTPEREFSVTGNTDIFVVAAARTAIGTFGGSLKDVPLAQLAILAVRGTLERSGIAPSHVDHIVLGNVIPTEPRDAYLSRIAALEAGIPAQTPALNVNRLCGSGLQAIILAAQSLLLGDAQVAIGAGAESMSRGPYLLPALRWGARTGDVQAADYMLGILHDPLHRIHMGVTAENVAEREAITREMQDVLAVESQRRAAHAIAEGYFRSQIIPVEIPSRKGIVIFDNDEHVRPETTFEQLSTMKPAFKHDGTVTAGNSSGINDGAAAVVLATGNAVKDHGLKPLARLVSYGHAGVDPRLMGLGPIPATHLALQRAGLTTGQLDVIESNEAFAAQACAVTQALDLDPKKVNPNGSGISLGHPVGATGAIITTKAIFELHRTGGKYALVTMCIGGGQGIAAIFERTGP</sequence>
<dbReference type="SUPFAM" id="SSF53901">
    <property type="entry name" value="Thiolase-like"/>
    <property type="match status" value="2"/>
</dbReference>
<keyword evidence="3 5" id="KW-0012">Acyltransferase</keyword>
<evidence type="ECO:0000256" key="6">
    <source>
        <dbReference type="SAM" id="MobiDB-lite"/>
    </source>
</evidence>
<dbReference type="InterPro" id="IPR020615">
    <property type="entry name" value="Thiolase_acyl_enz_int_AS"/>
</dbReference>
<accession>Q13I42</accession>
<dbReference type="PANTHER" id="PTHR18919">
    <property type="entry name" value="ACETYL-COA C-ACYLTRANSFERASE"/>
    <property type="match status" value="1"/>
</dbReference>
<evidence type="ECO:0000256" key="2">
    <source>
        <dbReference type="ARBA" id="ARBA00022679"/>
    </source>
</evidence>
<dbReference type="PANTHER" id="PTHR18919:SF107">
    <property type="entry name" value="ACETYL-COA ACETYLTRANSFERASE, CYTOSOLIC"/>
    <property type="match status" value="1"/>
</dbReference>
<dbReference type="eggNOG" id="COG0183">
    <property type="taxonomic scope" value="Bacteria"/>
</dbReference>
<dbReference type="OrthoDB" id="9764638at2"/>
<keyword evidence="10" id="KW-1185">Reference proteome</keyword>
<dbReference type="PROSITE" id="PS00098">
    <property type="entry name" value="THIOLASE_1"/>
    <property type="match status" value="1"/>
</dbReference>
<dbReference type="NCBIfam" id="TIGR01930">
    <property type="entry name" value="AcCoA-C-Actrans"/>
    <property type="match status" value="1"/>
</dbReference>
<dbReference type="PIRSF" id="PIRSF000429">
    <property type="entry name" value="Ac-CoA_Ac_transf"/>
    <property type="match status" value="1"/>
</dbReference>
<evidence type="ECO:0000313" key="9">
    <source>
        <dbReference type="EMBL" id="ABE36247.1"/>
    </source>
</evidence>
<dbReference type="KEGG" id="bxe:Bxe_C0332"/>
<dbReference type="InterPro" id="IPR016039">
    <property type="entry name" value="Thiolase-like"/>
</dbReference>
<dbReference type="InterPro" id="IPR002155">
    <property type="entry name" value="Thiolase"/>
</dbReference>
<dbReference type="Pfam" id="PF02803">
    <property type="entry name" value="Thiolase_C"/>
    <property type="match status" value="1"/>
</dbReference>
<evidence type="ECO:0000256" key="4">
    <source>
        <dbReference type="PIRSR" id="PIRSR000429-1"/>
    </source>
</evidence>
<dbReference type="Gene3D" id="3.40.47.10">
    <property type="match status" value="2"/>
</dbReference>
<dbReference type="PROSITE" id="PS00099">
    <property type="entry name" value="THIOLASE_3"/>
    <property type="match status" value="1"/>
</dbReference>
<dbReference type="Pfam" id="PF00108">
    <property type="entry name" value="Thiolase_N"/>
    <property type="match status" value="1"/>
</dbReference>
<gene>
    <name evidence="9" type="ORF">Bxe_C0332</name>
</gene>
<feature type="domain" description="Thiolase N-terminal" evidence="7">
    <location>
        <begin position="31"/>
        <end position="287"/>
    </location>
</feature>
<evidence type="ECO:0000256" key="3">
    <source>
        <dbReference type="ARBA" id="ARBA00023315"/>
    </source>
</evidence>